<dbReference type="InterPro" id="IPR039424">
    <property type="entry name" value="SBP_5"/>
</dbReference>
<dbReference type="SUPFAM" id="SSF46785">
    <property type="entry name" value="Winged helix' DNA-binding domain"/>
    <property type="match status" value="1"/>
</dbReference>
<feature type="domain" description="Transcriptional regulator SgrR N-terminal HTH" evidence="3">
    <location>
        <begin position="8"/>
        <end position="116"/>
    </location>
</feature>
<dbReference type="SUPFAM" id="SSF53850">
    <property type="entry name" value="Periplasmic binding protein-like II"/>
    <property type="match status" value="1"/>
</dbReference>
<feature type="domain" description="Solute-binding protein family 5" evidence="2">
    <location>
        <begin position="179"/>
        <end position="470"/>
    </location>
</feature>
<proteinExistence type="predicted"/>
<evidence type="ECO:0000256" key="1">
    <source>
        <dbReference type="ARBA" id="ARBA00023125"/>
    </source>
</evidence>
<dbReference type="InterPro" id="IPR000914">
    <property type="entry name" value="SBP_5_dom"/>
</dbReference>
<dbReference type="PANTHER" id="PTHR30290:SF72">
    <property type="entry name" value="HTH-TYPE TRANSCRIPTIONAL REGULATOR SGRR"/>
    <property type="match status" value="1"/>
</dbReference>
<keyword evidence="1" id="KW-0238">DNA-binding</keyword>
<dbReference type="Pfam" id="PF12793">
    <property type="entry name" value="SgrR_N"/>
    <property type="match status" value="1"/>
</dbReference>
<dbReference type="EMBL" id="JBHUEH010000032">
    <property type="protein sequence ID" value="MFD1887766.1"/>
    <property type="molecule type" value="Genomic_DNA"/>
</dbReference>
<dbReference type="Proteomes" id="UP001597233">
    <property type="component" value="Unassembled WGS sequence"/>
</dbReference>
<evidence type="ECO:0000259" key="3">
    <source>
        <dbReference type="Pfam" id="PF12793"/>
    </source>
</evidence>
<dbReference type="InterPro" id="IPR025370">
    <property type="entry name" value="SgrR_HTH_N"/>
</dbReference>
<dbReference type="Pfam" id="PF00496">
    <property type="entry name" value="SBP_bac_5"/>
    <property type="match status" value="1"/>
</dbReference>
<keyword evidence="5" id="KW-1185">Reference proteome</keyword>
<organism evidence="4 5">
    <name type="scientific">Paenibacillus wenxiniae</name>
    <dbReference type="NCBI Taxonomy" id="1636843"/>
    <lineage>
        <taxon>Bacteria</taxon>
        <taxon>Bacillati</taxon>
        <taxon>Bacillota</taxon>
        <taxon>Bacilli</taxon>
        <taxon>Bacillales</taxon>
        <taxon>Paenibacillaceae</taxon>
        <taxon>Paenibacillus</taxon>
    </lineage>
</organism>
<dbReference type="Gene3D" id="3.40.190.10">
    <property type="entry name" value="Periplasmic binding protein-like II"/>
    <property type="match status" value="1"/>
</dbReference>
<evidence type="ECO:0000259" key="2">
    <source>
        <dbReference type="Pfam" id="PF00496"/>
    </source>
</evidence>
<dbReference type="InterPro" id="IPR036390">
    <property type="entry name" value="WH_DNA-bd_sf"/>
</dbReference>
<name>A0ABW4RN59_9BACL</name>
<gene>
    <name evidence="4" type="ORF">ACFSC9_20005</name>
</gene>
<dbReference type="RefSeq" id="WP_347323945.1">
    <property type="nucleotide sequence ID" value="NZ_JBCGUH010000002.1"/>
</dbReference>
<accession>A0ABW4RN59</accession>
<evidence type="ECO:0000313" key="4">
    <source>
        <dbReference type="EMBL" id="MFD1887766.1"/>
    </source>
</evidence>
<reference evidence="5" key="1">
    <citation type="journal article" date="2019" name="Int. J. Syst. Evol. Microbiol.">
        <title>The Global Catalogue of Microorganisms (GCM) 10K type strain sequencing project: providing services to taxonomists for standard genome sequencing and annotation.</title>
        <authorList>
            <consortium name="The Broad Institute Genomics Platform"/>
            <consortium name="The Broad Institute Genome Sequencing Center for Infectious Disease"/>
            <person name="Wu L."/>
            <person name="Ma J."/>
        </authorList>
    </citation>
    <scope>NUCLEOTIDE SEQUENCE [LARGE SCALE GENOMIC DNA]</scope>
    <source>
        <strain evidence="5">CCUG 54950</strain>
    </source>
</reference>
<dbReference type="Gene3D" id="3.10.105.10">
    <property type="entry name" value="Dipeptide-binding Protein, Domain 3"/>
    <property type="match status" value="1"/>
</dbReference>
<evidence type="ECO:0000313" key="5">
    <source>
        <dbReference type="Proteomes" id="UP001597233"/>
    </source>
</evidence>
<comment type="caution">
    <text evidence="4">The sequence shown here is derived from an EMBL/GenBank/DDBJ whole genome shotgun (WGS) entry which is preliminary data.</text>
</comment>
<sequence>MMENDMIQYLQLYQHLNAERESGFTCTVTVAELAQLLCCTPRNVKLIIRRLEAHGWIVWQPGRGRGNSSRLQFLSSNGDMLDERVQHLLHRDKVKDALDLVSTFEGEEHVRERLSQRINIYLGLHQEREESSRQDVLRIVRYRPLGQLDTVRAFSAFEIFLMRHIFDTLVAYESKTENFIPKLAHLWESNTDQTAWTFYLRKGIRFHDGRLLTSRDVLATLERVKQRGENIGWLYRDIAGIELHDDYSFTFKLKRPNTMFLHLLSNINMAIVSEHEQEEIAINGTGPFRVSELNASKMSLTAFDGYYGYRPILDRVDIWFLSQEGGSHRLYHMLAGTDEEEMEQSNSRQLTQPALGGRYLLFNMRMPGVQHDIHFRRAIRLLYDRQTMQEELQGDRTSPASSFLPWKSAQQTIPRHSLEEARQQLAESSYTGETLILSFTHKKEDRLEAEWIQRRAAAIGLHLELDAKEDRLLIGGHIALAVEVLEDDWEWDLINFFSNEVNHLHRLLDTEQLRVLHTMLYDVMRHERADREHILEQMERKLQEEHWLLLGNHINQRAYFNRSLSGLHLDSFGFPNLSTMWIRDTSTMAGTIAKSEKTVANT</sequence>
<dbReference type="PANTHER" id="PTHR30290">
    <property type="entry name" value="PERIPLASMIC BINDING COMPONENT OF ABC TRANSPORTER"/>
    <property type="match status" value="1"/>
</dbReference>
<protein>
    <submittedName>
        <fullName evidence="4">ABC transporter substrate-binding protein</fullName>
    </submittedName>
</protein>